<accession>A0A938XUN7</accession>
<dbReference type="InterPro" id="IPR005133">
    <property type="entry name" value="PhaG_MnhG_YufB"/>
</dbReference>
<dbReference type="Proteomes" id="UP000774000">
    <property type="component" value="Unassembled WGS sequence"/>
</dbReference>
<comment type="subcellular location">
    <subcellularLocation>
        <location evidence="1">Membrane</location>
        <topology evidence="1">Multi-pass membrane protein</topology>
    </subcellularLocation>
</comment>
<evidence type="ECO:0000313" key="5">
    <source>
        <dbReference type="Proteomes" id="UP000774000"/>
    </source>
</evidence>
<keyword evidence="5" id="KW-1185">Reference proteome</keyword>
<comment type="similarity">
    <text evidence="2">Belongs to the CPA3 antiporters (TC 2.A.63) subunit G family.</text>
</comment>
<organism evidence="4 5">
    <name type="scientific">Halanaerobacter jeridensis</name>
    <dbReference type="NCBI Taxonomy" id="706427"/>
    <lineage>
        <taxon>Bacteria</taxon>
        <taxon>Bacillati</taxon>
        <taxon>Bacillota</taxon>
        <taxon>Clostridia</taxon>
        <taxon>Halanaerobiales</taxon>
        <taxon>Halobacteroidaceae</taxon>
        <taxon>Halanaerobacter</taxon>
    </lineage>
</organism>
<dbReference type="Pfam" id="PF03334">
    <property type="entry name" value="PhaG_MnhG_YufB"/>
    <property type="match status" value="1"/>
</dbReference>
<sequence>MAYFLIINGTFFFLITGIGMIRFTDFYIRLHILSKAVTGGAISILLGIIFLTGFSFFSLKLLVIILLLIITNPATSHAIAWAAYYSDEKDHFQHLKLSRDDLQYRKTGDE</sequence>
<proteinExistence type="inferred from homology"/>
<reference evidence="4" key="1">
    <citation type="submission" date="2021-01" db="EMBL/GenBank/DDBJ databases">
        <title>Genomic Encyclopedia of Type Strains, Phase IV (KMG-IV): sequencing the most valuable type-strain genomes for metagenomic binning, comparative biology and taxonomic classification.</title>
        <authorList>
            <person name="Goeker M."/>
        </authorList>
    </citation>
    <scope>NUCLEOTIDE SEQUENCE</scope>
    <source>
        <strain evidence="4">DSM 23230</strain>
    </source>
</reference>
<dbReference type="GO" id="GO:0015385">
    <property type="term" value="F:sodium:proton antiporter activity"/>
    <property type="evidence" value="ECO:0007669"/>
    <property type="project" value="TreeGrafter"/>
</dbReference>
<keyword evidence="3" id="KW-1133">Transmembrane helix</keyword>
<feature type="transmembrane region" description="Helical" evidence="3">
    <location>
        <begin position="6"/>
        <end position="24"/>
    </location>
</feature>
<keyword evidence="3" id="KW-0472">Membrane</keyword>
<gene>
    <name evidence="4" type="ORF">JOC47_001497</name>
</gene>
<protein>
    <submittedName>
        <fullName evidence="4">Multicomponent Na+:H+ antiporter subunit G</fullName>
    </submittedName>
</protein>
<comment type="caution">
    <text evidence="4">The sequence shown here is derived from an EMBL/GenBank/DDBJ whole genome shotgun (WGS) entry which is preliminary data.</text>
</comment>
<keyword evidence="3" id="KW-0812">Transmembrane</keyword>
<evidence type="ECO:0000313" key="4">
    <source>
        <dbReference type="EMBL" id="MBM7556646.1"/>
    </source>
</evidence>
<evidence type="ECO:0000256" key="2">
    <source>
        <dbReference type="ARBA" id="ARBA00008404"/>
    </source>
</evidence>
<dbReference type="PANTHER" id="PTHR34703">
    <property type="entry name" value="ANTIPORTER SUBUNIT MNHG2-RELATED"/>
    <property type="match status" value="1"/>
</dbReference>
<dbReference type="EMBL" id="JAFBDQ010000006">
    <property type="protein sequence ID" value="MBM7556646.1"/>
    <property type="molecule type" value="Genomic_DNA"/>
</dbReference>
<dbReference type="RefSeq" id="WP_239550979.1">
    <property type="nucleotide sequence ID" value="NZ_JAFBDQ010000006.1"/>
</dbReference>
<feature type="transmembrane region" description="Helical" evidence="3">
    <location>
        <begin position="63"/>
        <end position="85"/>
    </location>
</feature>
<evidence type="ECO:0000256" key="3">
    <source>
        <dbReference type="SAM" id="Phobius"/>
    </source>
</evidence>
<dbReference type="PANTHER" id="PTHR34703:SF1">
    <property type="entry name" value="ANTIPORTER SUBUNIT MNHG2-RELATED"/>
    <property type="match status" value="1"/>
</dbReference>
<name>A0A938XUN7_9FIRM</name>
<dbReference type="AlphaFoldDB" id="A0A938XUN7"/>
<feature type="transmembrane region" description="Helical" evidence="3">
    <location>
        <begin position="36"/>
        <end position="57"/>
    </location>
</feature>
<evidence type="ECO:0000256" key="1">
    <source>
        <dbReference type="ARBA" id="ARBA00004141"/>
    </source>
</evidence>
<dbReference type="NCBIfam" id="TIGR01300">
    <property type="entry name" value="CPA3_mnhG_phaG"/>
    <property type="match status" value="1"/>
</dbReference>